<evidence type="ECO:0000313" key="5">
    <source>
        <dbReference type="EMBL" id="TQL39411.1"/>
    </source>
</evidence>
<dbReference type="PRINTS" id="PR00081">
    <property type="entry name" value="GDHRDH"/>
</dbReference>
<organism evidence="5 6">
    <name type="scientific">Salinispora arenicola</name>
    <dbReference type="NCBI Taxonomy" id="168697"/>
    <lineage>
        <taxon>Bacteria</taxon>
        <taxon>Bacillati</taxon>
        <taxon>Actinomycetota</taxon>
        <taxon>Actinomycetes</taxon>
        <taxon>Micromonosporales</taxon>
        <taxon>Micromonosporaceae</taxon>
        <taxon>Salinispora</taxon>
    </lineage>
</organism>
<dbReference type="SMART" id="SM00822">
    <property type="entry name" value="PKS_KR"/>
    <property type="match status" value="1"/>
</dbReference>
<keyword evidence="7" id="KW-1185">Reference proteome</keyword>
<dbReference type="FunFam" id="3.40.50.720:FF:000084">
    <property type="entry name" value="Short-chain dehydrogenase reductase"/>
    <property type="match status" value="1"/>
</dbReference>
<comment type="caution">
    <text evidence="5">The sequence shown here is derived from an EMBL/GenBank/DDBJ whole genome shotgun (WGS) entry which is preliminary data.</text>
</comment>
<dbReference type="GeneID" id="93773794"/>
<dbReference type="InterPro" id="IPR057326">
    <property type="entry name" value="KR_dom"/>
</dbReference>
<dbReference type="GO" id="GO:0016616">
    <property type="term" value="F:oxidoreductase activity, acting on the CH-OH group of donors, NAD or NADP as acceptor"/>
    <property type="evidence" value="ECO:0007669"/>
    <property type="project" value="UniProtKB-ARBA"/>
</dbReference>
<dbReference type="EMBL" id="BOQM01000045">
    <property type="protein sequence ID" value="GIM87671.1"/>
    <property type="molecule type" value="Genomic_DNA"/>
</dbReference>
<evidence type="ECO:0000256" key="1">
    <source>
        <dbReference type="ARBA" id="ARBA00006484"/>
    </source>
</evidence>
<dbReference type="Gene3D" id="3.40.50.720">
    <property type="entry name" value="NAD(P)-binding Rossmann-like Domain"/>
    <property type="match status" value="1"/>
</dbReference>
<sequence>MSSSSTELLDTRYALVTGSTRGIGRAIATRLASAGYTVAVHGRTIGDAEQVAAALPGGPHLAVHGDVADPEQVRALVRIVFQRWRRLDALVVNAGVHAAGLLGSVADPTIERLFSVNAAGAAHTLQQGVRLLRRGQRPAAVLTASVVGTAGAAGQAVYAASKAAIEGLTRAAAKELGPTGIRVNAVAPGFIRTDLLADLDAEGRAARVAATPLGRLGEPEDVAEVVAFLLDPAAGFVTGQVVGVDGGLTP</sequence>
<dbReference type="Proteomes" id="UP000315983">
    <property type="component" value="Unassembled WGS sequence"/>
</dbReference>
<evidence type="ECO:0000313" key="6">
    <source>
        <dbReference type="Proteomes" id="UP000315983"/>
    </source>
</evidence>
<dbReference type="PRINTS" id="PR00080">
    <property type="entry name" value="SDRFAMILY"/>
</dbReference>
<dbReference type="Proteomes" id="UP000677457">
    <property type="component" value="Unassembled WGS sequence"/>
</dbReference>
<dbReference type="InterPro" id="IPR020904">
    <property type="entry name" value="Sc_DH/Rdtase_CS"/>
</dbReference>
<dbReference type="PANTHER" id="PTHR42760">
    <property type="entry name" value="SHORT-CHAIN DEHYDROGENASES/REDUCTASES FAMILY MEMBER"/>
    <property type="match status" value="1"/>
</dbReference>
<dbReference type="EMBL" id="VFOL01000001">
    <property type="protein sequence ID" value="TQL39411.1"/>
    <property type="molecule type" value="Genomic_DNA"/>
</dbReference>
<reference evidence="4 7" key="2">
    <citation type="submission" date="2021-03" db="EMBL/GenBank/DDBJ databases">
        <title>Whole genome shotgun sequence of Salinispora arenicola NBRC 105043.</title>
        <authorList>
            <person name="Komaki H."/>
            <person name="Tamura T."/>
        </authorList>
    </citation>
    <scope>NUCLEOTIDE SEQUENCE [LARGE SCALE GENOMIC DNA]</scope>
    <source>
        <strain evidence="4 7">NBRC 105043</strain>
    </source>
</reference>
<evidence type="ECO:0000313" key="7">
    <source>
        <dbReference type="Proteomes" id="UP000677457"/>
    </source>
</evidence>
<keyword evidence="2" id="KW-0560">Oxidoreductase</keyword>
<dbReference type="AlphaFoldDB" id="A0A542XU82"/>
<evidence type="ECO:0000256" key="2">
    <source>
        <dbReference type="ARBA" id="ARBA00023002"/>
    </source>
</evidence>
<protein>
    <submittedName>
        <fullName evidence="4">3-oxoacyl-ACP reductase</fullName>
    </submittedName>
    <submittedName>
        <fullName evidence="5">3-oxoacyl-[acyl-carrier protein] reductase</fullName>
    </submittedName>
</protein>
<dbReference type="InterPro" id="IPR036291">
    <property type="entry name" value="NAD(P)-bd_dom_sf"/>
</dbReference>
<proteinExistence type="inferred from homology"/>
<evidence type="ECO:0000259" key="3">
    <source>
        <dbReference type="SMART" id="SM00822"/>
    </source>
</evidence>
<gene>
    <name evidence="4" type="primary">fabG_11</name>
    <name evidence="5" type="ORF">FB564_4665</name>
    <name evidence="4" type="ORF">Sar04_44070</name>
</gene>
<name>A0A542XU82_SALAC</name>
<dbReference type="RefSeq" id="WP_018792423.1">
    <property type="nucleotide sequence ID" value="NZ_BOQM01000045.1"/>
</dbReference>
<dbReference type="PROSITE" id="PS00061">
    <property type="entry name" value="ADH_SHORT"/>
    <property type="match status" value="1"/>
</dbReference>
<dbReference type="PANTHER" id="PTHR42760:SF133">
    <property type="entry name" value="3-OXOACYL-[ACYL-CARRIER-PROTEIN] REDUCTASE"/>
    <property type="match status" value="1"/>
</dbReference>
<evidence type="ECO:0000313" key="4">
    <source>
        <dbReference type="EMBL" id="GIM87671.1"/>
    </source>
</evidence>
<dbReference type="Pfam" id="PF13561">
    <property type="entry name" value="adh_short_C2"/>
    <property type="match status" value="1"/>
</dbReference>
<dbReference type="SUPFAM" id="SSF51735">
    <property type="entry name" value="NAD(P)-binding Rossmann-fold domains"/>
    <property type="match status" value="1"/>
</dbReference>
<accession>A0A542XU82</accession>
<reference evidence="5 6" key="1">
    <citation type="submission" date="2019-06" db="EMBL/GenBank/DDBJ databases">
        <title>Sequencing the genomes of 1000 actinobacteria strains.</title>
        <authorList>
            <person name="Klenk H.-P."/>
        </authorList>
    </citation>
    <scope>NUCLEOTIDE SEQUENCE [LARGE SCALE GENOMIC DNA]</scope>
    <source>
        <strain evidence="5 6">DSM 44819</strain>
    </source>
</reference>
<feature type="domain" description="Ketoreductase" evidence="3">
    <location>
        <begin position="12"/>
        <end position="189"/>
    </location>
</feature>
<dbReference type="InterPro" id="IPR002347">
    <property type="entry name" value="SDR_fam"/>
</dbReference>
<comment type="similarity">
    <text evidence="1">Belongs to the short-chain dehydrogenases/reductases (SDR) family.</text>
</comment>